<name>A0ABU4HRK9_9ACTN</name>
<comment type="caution">
    <text evidence="2">The sequence shown here is derived from an EMBL/GenBank/DDBJ whole genome shotgun (WGS) entry which is preliminary data.</text>
</comment>
<dbReference type="Gene3D" id="3.40.50.720">
    <property type="entry name" value="NAD(P)-binding Rossmann-like Domain"/>
    <property type="match status" value="1"/>
</dbReference>
<dbReference type="SUPFAM" id="SSF51735">
    <property type="entry name" value="NAD(P)-binding Rossmann-fold domains"/>
    <property type="match status" value="1"/>
</dbReference>
<organism evidence="2 3">
    <name type="scientific">Conexibacter stalactiti</name>
    <dbReference type="NCBI Taxonomy" id="1940611"/>
    <lineage>
        <taxon>Bacteria</taxon>
        <taxon>Bacillati</taxon>
        <taxon>Actinomycetota</taxon>
        <taxon>Thermoleophilia</taxon>
        <taxon>Solirubrobacterales</taxon>
        <taxon>Conexibacteraceae</taxon>
        <taxon>Conexibacter</taxon>
    </lineage>
</organism>
<evidence type="ECO:0000313" key="3">
    <source>
        <dbReference type="Proteomes" id="UP001284601"/>
    </source>
</evidence>
<sequence length="305" mass="31880">MLVTGANAGIGKELACQLGSRAEVDRVVLACRDRERAEAARRELEQRTGRAIFEVADLDSGDPASARALSAALAVPVDAVVLNAGGTGGSRPEALTASGTTTIFAVNVLGHVALVDALIEQRKLTRVVVMTGSEAARGVPALLIKRPRFARTDEHDLTAAIDGSCFSGRRFDASLAYAQAKYVGALWIGAMARRHPHLRFATVSPGGTAGTRIGQDMPALQRLVFERVVMGPVGARLGLAHPLSVGTARLTTAVLDPSFDGGRFYGSGARSLTGPLVDQATIFGDLAVVAFQDSADAAIHRFLNG</sequence>
<protein>
    <submittedName>
        <fullName evidence="2">SDR family NAD(P)-dependent oxidoreductase</fullName>
    </submittedName>
</protein>
<dbReference type="EMBL" id="JAWSTH010000028">
    <property type="protein sequence ID" value="MDW5595175.1"/>
    <property type="molecule type" value="Genomic_DNA"/>
</dbReference>
<keyword evidence="3" id="KW-1185">Reference proteome</keyword>
<accession>A0ABU4HRK9</accession>
<dbReference type="RefSeq" id="WP_318597512.1">
    <property type="nucleotide sequence ID" value="NZ_JAWSTH010000028.1"/>
</dbReference>
<dbReference type="PANTHER" id="PTHR43157:SF31">
    <property type="entry name" value="PHOSPHATIDYLINOSITOL-GLYCAN BIOSYNTHESIS CLASS F PROTEIN"/>
    <property type="match status" value="1"/>
</dbReference>
<dbReference type="Pfam" id="PF00106">
    <property type="entry name" value="adh_short"/>
    <property type="match status" value="1"/>
</dbReference>
<proteinExistence type="predicted"/>
<evidence type="ECO:0000256" key="1">
    <source>
        <dbReference type="ARBA" id="ARBA00023002"/>
    </source>
</evidence>
<dbReference type="InterPro" id="IPR002347">
    <property type="entry name" value="SDR_fam"/>
</dbReference>
<evidence type="ECO:0000313" key="2">
    <source>
        <dbReference type="EMBL" id="MDW5595175.1"/>
    </source>
</evidence>
<dbReference type="Proteomes" id="UP001284601">
    <property type="component" value="Unassembled WGS sequence"/>
</dbReference>
<keyword evidence="1" id="KW-0560">Oxidoreductase</keyword>
<gene>
    <name evidence="2" type="ORF">R7226_12565</name>
</gene>
<reference evidence="3" key="1">
    <citation type="submission" date="2023-07" db="EMBL/GenBank/DDBJ databases">
        <title>Conexibacter stalactiti sp. nov., isolated from stalactites in a lava cave and emended description of the genus Conexibacter.</title>
        <authorList>
            <person name="Lee S.D."/>
        </authorList>
    </citation>
    <scope>NUCLEOTIDE SEQUENCE [LARGE SCALE GENOMIC DNA]</scope>
    <source>
        <strain evidence="3">KCTC 39840</strain>
    </source>
</reference>
<dbReference type="InterPro" id="IPR036291">
    <property type="entry name" value="NAD(P)-bd_dom_sf"/>
</dbReference>
<dbReference type="PANTHER" id="PTHR43157">
    <property type="entry name" value="PHOSPHATIDYLINOSITOL-GLYCAN BIOSYNTHESIS CLASS F PROTEIN-RELATED"/>
    <property type="match status" value="1"/>
</dbReference>